<dbReference type="Pfam" id="PF14417">
    <property type="entry name" value="MEDS"/>
    <property type="match status" value="1"/>
</dbReference>
<comment type="caution">
    <text evidence="4">The sequence shown here is derived from an EMBL/GenBank/DDBJ whole genome shotgun (WGS) entry which is preliminary data.</text>
</comment>
<keyword evidence="1" id="KW-0808">Transferase</keyword>
<dbReference type="GO" id="GO:0004674">
    <property type="term" value="F:protein serine/threonine kinase activity"/>
    <property type="evidence" value="ECO:0007669"/>
    <property type="project" value="UniProtKB-KW"/>
</dbReference>
<dbReference type="CDD" id="cd16936">
    <property type="entry name" value="HATPase_RsbW-like"/>
    <property type="match status" value="1"/>
</dbReference>
<dbReference type="EMBL" id="WEGH01000003">
    <property type="protein sequence ID" value="MQY06734.1"/>
    <property type="molecule type" value="Genomic_DNA"/>
</dbReference>
<dbReference type="InterPro" id="IPR036890">
    <property type="entry name" value="HATPase_C_sf"/>
</dbReference>
<dbReference type="InterPro" id="IPR047718">
    <property type="entry name" value="RsbA-like_anti_sig"/>
</dbReference>
<gene>
    <name evidence="4" type="ORF">ACRB68_48300</name>
</gene>
<reference evidence="4 5" key="1">
    <citation type="submission" date="2019-10" db="EMBL/GenBank/DDBJ databases">
        <title>Actinomadura rubteroloni sp. nov. and Actinomadura macrotermitis sp. nov., isolated from the gut of fungus growing-termite Macrotermes natalensis.</title>
        <authorList>
            <person name="Benndorf R."/>
            <person name="Martin K."/>
            <person name="Kuefner M."/>
            <person name="De Beer W."/>
            <person name="Kaster A.-K."/>
            <person name="Vollmers J."/>
            <person name="Poulsen M."/>
            <person name="Beemelmanns C."/>
        </authorList>
    </citation>
    <scope>NUCLEOTIDE SEQUENCE [LARGE SCALE GENOMIC DNA]</scope>
    <source>
        <strain evidence="4 5">RB68</strain>
    </source>
</reference>
<proteinExistence type="predicted"/>
<dbReference type="NCBIfam" id="NF041045">
    <property type="entry name" value="RsbA_anti_sig"/>
    <property type="match status" value="1"/>
</dbReference>
<feature type="domain" description="Histidine kinase/HSP90-like ATPase" evidence="2">
    <location>
        <begin position="198"/>
        <end position="306"/>
    </location>
</feature>
<accession>A0A7K0C1S1</accession>
<protein>
    <recommendedName>
        <fullName evidence="6">Sensor histidine kinase</fullName>
    </recommendedName>
</protein>
<keyword evidence="5" id="KW-1185">Reference proteome</keyword>
<dbReference type="AlphaFoldDB" id="A0A7K0C1S1"/>
<dbReference type="SUPFAM" id="SSF55874">
    <property type="entry name" value="ATPase domain of HSP90 chaperone/DNA topoisomerase II/histidine kinase"/>
    <property type="match status" value="1"/>
</dbReference>
<evidence type="ECO:0000259" key="2">
    <source>
        <dbReference type="Pfam" id="PF13581"/>
    </source>
</evidence>
<name>A0A7K0C1S1_9ACTN</name>
<dbReference type="Gene3D" id="3.30.565.10">
    <property type="entry name" value="Histidine kinase-like ATPase, C-terminal domain"/>
    <property type="match status" value="1"/>
</dbReference>
<keyword evidence="1" id="KW-0418">Kinase</keyword>
<dbReference type="PANTHER" id="PTHR35526">
    <property type="entry name" value="ANTI-SIGMA-F FACTOR RSBW-RELATED"/>
    <property type="match status" value="1"/>
</dbReference>
<dbReference type="InterPro" id="IPR003594">
    <property type="entry name" value="HATPase_dom"/>
</dbReference>
<dbReference type="Proteomes" id="UP000487268">
    <property type="component" value="Unassembled WGS sequence"/>
</dbReference>
<dbReference type="RefSeq" id="WP_328594686.1">
    <property type="nucleotide sequence ID" value="NZ_WEGH01000003.1"/>
</dbReference>
<sequence length="323" mass="34896">MSEAFSHRVLPYGGVEEFLAGALPFLREGVAAGDRVMAATCLGSEMLLRDALGAAADRVEFVQADTWYAHPSRTLADCLARAEEAAGQGRRLRLLGEPVWTCRAPLEVLEWQRAEALANVALAHTGARLLCPYSARVLPAGVIAGARKTHPETVRGAQAVPNPGYLDPWAYNAACDREPLPPPPEHADGMRIDLVDLYWLRAYVADFARQTTLPEDALQRLLVAVTEVMTNATLHGAPPIHLRLWTEPAALVCEVRDAGDWNGGTGFGLLPPPSDGPGRFGLWAVRLLCSHVQIRTGRGATVVRLRVGLPPVRVTESLTAYPA</sequence>
<dbReference type="InterPro" id="IPR050267">
    <property type="entry name" value="Anti-sigma-factor_SerPK"/>
</dbReference>
<dbReference type="Pfam" id="PF13581">
    <property type="entry name" value="HATPase_c_2"/>
    <property type="match status" value="1"/>
</dbReference>
<evidence type="ECO:0000256" key="1">
    <source>
        <dbReference type="ARBA" id="ARBA00022527"/>
    </source>
</evidence>
<feature type="domain" description="MEDS" evidence="3">
    <location>
        <begin position="7"/>
        <end position="151"/>
    </location>
</feature>
<evidence type="ECO:0000313" key="4">
    <source>
        <dbReference type="EMBL" id="MQY06734.1"/>
    </source>
</evidence>
<dbReference type="PANTHER" id="PTHR35526:SF3">
    <property type="entry name" value="ANTI-SIGMA-F FACTOR RSBW"/>
    <property type="match status" value="1"/>
</dbReference>
<evidence type="ECO:0000313" key="5">
    <source>
        <dbReference type="Proteomes" id="UP000487268"/>
    </source>
</evidence>
<dbReference type="InterPro" id="IPR025847">
    <property type="entry name" value="MEDS_domain"/>
</dbReference>
<keyword evidence="1" id="KW-0723">Serine/threonine-protein kinase</keyword>
<organism evidence="4 5">
    <name type="scientific">Actinomadura macrotermitis</name>
    <dbReference type="NCBI Taxonomy" id="2585200"/>
    <lineage>
        <taxon>Bacteria</taxon>
        <taxon>Bacillati</taxon>
        <taxon>Actinomycetota</taxon>
        <taxon>Actinomycetes</taxon>
        <taxon>Streptosporangiales</taxon>
        <taxon>Thermomonosporaceae</taxon>
        <taxon>Actinomadura</taxon>
    </lineage>
</organism>
<evidence type="ECO:0000259" key="3">
    <source>
        <dbReference type="Pfam" id="PF14417"/>
    </source>
</evidence>
<evidence type="ECO:0008006" key="6">
    <source>
        <dbReference type="Google" id="ProtNLM"/>
    </source>
</evidence>